<organism evidence="7">
    <name type="scientific">Mucochytrium quahogii</name>
    <dbReference type="NCBI Taxonomy" id="96639"/>
    <lineage>
        <taxon>Eukaryota</taxon>
        <taxon>Sar</taxon>
        <taxon>Stramenopiles</taxon>
        <taxon>Bigyra</taxon>
        <taxon>Labyrinthulomycetes</taxon>
        <taxon>Thraustochytrida</taxon>
        <taxon>Thraustochytriidae</taxon>
        <taxon>Mucochytrium</taxon>
    </lineage>
</organism>
<evidence type="ECO:0000256" key="3">
    <source>
        <dbReference type="ARBA" id="ARBA00022692"/>
    </source>
</evidence>
<feature type="transmembrane region" description="Helical" evidence="6">
    <location>
        <begin position="328"/>
        <end position="348"/>
    </location>
</feature>
<proteinExistence type="inferred from homology"/>
<dbReference type="GO" id="GO:0032468">
    <property type="term" value="P:Golgi calcium ion homeostasis"/>
    <property type="evidence" value="ECO:0007669"/>
    <property type="project" value="TreeGrafter"/>
</dbReference>
<name>A0A7S2WN62_9STRA</name>
<dbReference type="Pfam" id="PF01169">
    <property type="entry name" value="GDT1"/>
    <property type="match status" value="2"/>
</dbReference>
<dbReference type="GO" id="GO:0005384">
    <property type="term" value="F:manganese ion transmembrane transporter activity"/>
    <property type="evidence" value="ECO:0007669"/>
    <property type="project" value="TreeGrafter"/>
</dbReference>
<gene>
    <name evidence="7" type="ORF">QSP1433_LOCUS13314</name>
</gene>
<feature type="transmembrane region" description="Helical" evidence="6">
    <location>
        <begin position="207"/>
        <end position="233"/>
    </location>
</feature>
<dbReference type="GO" id="GO:0032472">
    <property type="term" value="P:Golgi calcium ion transport"/>
    <property type="evidence" value="ECO:0007669"/>
    <property type="project" value="TreeGrafter"/>
</dbReference>
<feature type="transmembrane region" description="Helical" evidence="6">
    <location>
        <begin position="360"/>
        <end position="377"/>
    </location>
</feature>
<sequence>MDDFELAGHRHGAGVGEKKNAPLLPVGEGITCPKCKGVRLNRGFCTGQTSLANDKDGELDDDVVVCVGRKGGGADEMCWPCHVRLSQGQSVNSGNGTKSWKGVLPLVLKTLIFLIVLTSIGAFIRGTLILSEQFHSELRSNELQVALKRGSVIEETHLNGSTRVVVDKGGNFVHACLKSLTMIVVSELGDETFIIAAIMAMRHPQCIVFTGSVFALYLITILSSAFGFLLPIVISLELTQKTATFMYFFFGVRLVWIGCSTSSEDTPPSEMVQVEKVIISTKRNVFRAYVNRVFSQTLLEAFLLTFLAEWGDRSQIATITLASHSDPYGVTVGAFIGHTICTAVAVLGGRLLASQISQKTVALAGACTFFVFGIVNLT</sequence>
<evidence type="ECO:0000256" key="4">
    <source>
        <dbReference type="ARBA" id="ARBA00022989"/>
    </source>
</evidence>
<evidence type="ECO:0000256" key="5">
    <source>
        <dbReference type="ARBA" id="ARBA00023136"/>
    </source>
</evidence>
<dbReference type="PANTHER" id="PTHR12608:SF9">
    <property type="entry name" value="GDT1-LIKE PROTEIN 3"/>
    <property type="match status" value="1"/>
</dbReference>
<keyword evidence="4 6" id="KW-1133">Transmembrane helix</keyword>
<comment type="similarity">
    <text evidence="2 6">Belongs to the GDT1 family.</text>
</comment>
<comment type="subcellular location">
    <subcellularLocation>
        <location evidence="1 6">Membrane</location>
        <topology evidence="1 6">Multi-pass membrane protein</topology>
    </subcellularLocation>
</comment>
<keyword evidence="3 6" id="KW-0812">Transmembrane</keyword>
<dbReference type="GO" id="GO:0005794">
    <property type="term" value="C:Golgi apparatus"/>
    <property type="evidence" value="ECO:0007669"/>
    <property type="project" value="TreeGrafter"/>
</dbReference>
<dbReference type="PANTHER" id="PTHR12608">
    <property type="entry name" value="TRANSMEMBRANE PROTEIN HTP-1 RELATED"/>
    <property type="match status" value="1"/>
</dbReference>
<keyword evidence="5 6" id="KW-0472">Membrane</keyword>
<reference evidence="7" key="1">
    <citation type="submission" date="2021-01" db="EMBL/GenBank/DDBJ databases">
        <authorList>
            <person name="Corre E."/>
            <person name="Pelletier E."/>
            <person name="Niang G."/>
            <person name="Scheremetjew M."/>
            <person name="Finn R."/>
            <person name="Kale V."/>
            <person name="Holt S."/>
            <person name="Cochrane G."/>
            <person name="Meng A."/>
            <person name="Brown T."/>
            <person name="Cohen L."/>
        </authorList>
    </citation>
    <scope>NUCLEOTIDE SEQUENCE</scope>
    <source>
        <strain evidence="7">NY070348D</strain>
    </source>
</reference>
<feature type="transmembrane region" description="Helical" evidence="6">
    <location>
        <begin position="106"/>
        <end position="130"/>
    </location>
</feature>
<feature type="transmembrane region" description="Helical" evidence="6">
    <location>
        <begin position="289"/>
        <end position="308"/>
    </location>
</feature>
<evidence type="ECO:0000256" key="1">
    <source>
        <dbReference type="ARBA" id="ARBA00004141"/>
    </source>
</evidence>
<evidence type="ECO:0000256" key="6">
    <source>
        <dbReference type="RuleBase" id="RU365102"/>
    </source>
</evidence>
<dbReference type="InterPro" id="IPR001727">
    <property type="entry name" value="GDT1-like"/>
</dbReference>
<dbReference type="GO" id="GO:0016020">
    <property type="term" value="C:membrane"/>
    <property type="evidence" value="ECO:0007669"/>
    <property type="project" value="UniProtKB-SubCell"/>
</dbReference>
<evidence type="ECO:0000256" key="2">
    <source>
        <dbReference type="ARBA" id="ARBA00009190"/>
    </source>
</evidence>
<dbReference type="GO" id="GO:0015085">
    <property type="term" value="F:calcium ion transmembrane transporter activity"/>
    <property type="evidence" value="ECO:0007669"/>
    <property type="project" value="TreeGrafter"/>
</dbReference>
<dbReference type="EMBL" id="HBHK01020926">
    <property type="protein sequence ID" value="CAD9697742.1"/>
    <property type="molecule type" value="Transcribed_RNA"/>
</dbReference>
<dbReference type="AlphaFoldDB" id="A0A7S2WN62"/>
<protein>
    <recommendedName>
        <fullName evidence="6">GDT1 family protein</fullName>
    </recommendedName>
</protein>
<accession>A0A7S2WN62</accession>
<evidence type="ECO:0000313" key="7">
    <source>
        <dbReference type="EMBL" id="CAD9697742.1"/>
    </source>
</evidence>